<dbReference type="PANTHER" id="PTHR32015">
    <property type="entry name" value="FASTING INDUCED LIPASE"/>
    <property type="match status" value="1"/>
</dbReference>
<reference evidence="4" key="1">
    <citation type="submission" date="2021-04" db="EMBL/GenBank/DDBJ databases">
        <title>Dactylosporangium aurantiacum NRRL B-8018 full assembly.</title>
        <authorList>
            <person name="Hartkoorn R.C."/>
            <person name="Beaudoing E."/>
            <person name="Hot D."/>
        </authorList>
    </citation>
    <scope>NUCLEOTIDE SEQUENCE</scope>
    <source>
        <strain evidence="4">NRRL B-8018</strain>
    </source>
</reference>
<evidence type="ECO:0000313" key="5">
    <source>
        <dbReference type="Proteomes" id="UP001058003"/>
    </source>
</evidence>
<evidence type="ECO:0000259" key="2">
    <source>
        <dbReference type="Pfam" id="PF18067"/>
    </source>
</evidence>
<proteinExistence type="predicted"/>
<keyword evidence="4" id="KW-0378">Hydrolase</keyword>
<feature type="domain" description="AFL C-terminal" evidence="2">
    <location>
        <begin position="219"/>
        <end position="313"/>
    </location>
</feature>
<dbReference type="InterPro" id="IPR002918">
    <property type="entry name" value="Lipase_EstA/Esterase_EstB"/>
</dbReference>
<sequence length="448" mass="47474">MHPGTGTSQRRKGRLAVAVATAISLVVVPLATMIAGAGPAAAAVVRPVIFVHGAAGSAAQFETQAKRFASNGYPVTSIDAIDYDYTFTAESSTAVLNRLEQRINALLQQTGADKVELVAHSLGTFLSQSYLGSPSRAAKVAHYVNLDGSTALWQPGGVPTLAIWGEGSILRRIGGATNVYQRDQSHTQTVTSTQSFTQMYRFFTGTNPATTAVTAQTGTVQLSGKVVLFPSNAGASGMRVSVYEVAAATGRRTTGQAVATFQPAADGSFPAFPADPAARYEFAVEQGGGQVQHQYFQPFQRTDRLLRLLTNRPGEGIGARVPVSPAHSALAITRYKEWWGDQGSTGNDVLAVNGTNILNPVTAPRDKRAIGIFAHDQNTDQRTDLTTRLADFDETFITGADIYIPASPTASGTISLDITSRAGGGVQRFTVPNWPSDTDRISINVLDL</sequence>
<evidence type="ECO:0000259" key="3">
    <source>
        <dbReference type="Pfam" id="PF21768"/>
    </source>
</evidence>
<dbReference type="Pfam" id="PF21768">
    <property type="entry name" value="AF_1763-like_C"/>
    <property type="match status" value="1"/>
</dbReference>
<evidence type="ECO:0000313" key="4">
    <source>
        <dbReference type="EMBL" id="UWZ59204.1"/>
    </source>
</evidence>
<dbReference type="AlphaFoldDB" id="A0A9Q9IN28"/>
<dbReference type="Pfam" id="PF00561">
    <property type="entry name" value="Abhydrolase_1"/>
    <property type="match status" value="1"/>
</dbReference>
<accession>A0A9Q9IN28</accession>
<gene>
    <name evidence="4" type="ORF">Daura_25425</name>
</gene>
<feature type="domain" description="AF-1763-like C-terminal" evidence="3">
    <location>
        <begin position="333"/>
        <end position="444"/>
    </location>
</feature>
<dbReference type="Proteomes" id="UP001058003">
    <property type="component" value="Chromosome"/>
</dbReference>
<dbReference type="PANTHER" id="PTHR32015:SF1">
    <property type="entry name" value="LIPASE"/>
    <property type="match status" value="1"/>
</dbReference>
<dbReference type="InterPro" id="IPR000073">
    <property type="entry name" value="AB_hydrolase_1"/>
</dbReference>
<keyword evidence="5" id="KW-1185">Reference proteome</keyword>
<dbReference type="KEGG" id="daur:Daura_25425"/>
<dbReference type="Gene3D" id="3.40.50.1820">
    <property type="entry name" value="alpha/beta hydrolase"/>
    <property type="match status" value="1"/>
</dbReference>
<dbReference type="InterPro" id="IPR049036">
    <property type="entry name" value="AF_1763-like_C"/>
</dbReference>
<dbReference type="SUPFAM" id="SSF53474">
    <property type="entry name" value="alpha/beta-Hydrolases"/>
    <property type="match status" value="1"/>
</dbReference>
<dbReference type="Pfam" id="PF18067">
    <property type="entry name" value="Lipase_C"/>
    <property type="match status" value="1"/>
</dbReference>
<organism evidence="4 5">
    <name type="scientific">Dactylosporangium aurantiacum</name>
    <dbReference type="NCBI Taxonomy" id="35754"/>
    <lineage>
        <taxon>Bacteria</taxon>
        <taxon>Bacillati</taxon>
        <taxon>Actinomycetota</taxon>
        <taxon>Actinomycetes</taxon>
        <taxon>Micromonosporales</taxon>
        <taxon>Micromonosporaceae</taxon>
        <taxon>Dactylosporangium</taxon>
    </lineage>
</organism>
<dbReference type="Gene3D" id="2.60.40.2200">
    <property type="match status" value="1"/>
</dbReference>
<dbReference type="InterPro" id="IPR029058">
    <property type="entry name" value="AB_hydrolase_fold"/>
</dbReference>
<feature type="domain" description="AB hydrolase-1" evidence="1">
    <location>
        <begin position="47"/>
        <end position="153"/>
    </location>
</feature>
<name>A0A9Q9IN28_9ACTN</name>
<dbReference type="EMBL" id="CP073767">
    <property type="protein sequence ID" value="UWZ59204.1"/>
    <property type="molecule type" value="Genomic_DNA"/>
</dbReference>
<dbReference type="GO" id="GO:0016298">
    <property type="term" value="F:lipase activity"/>
    <property type="evidence" value="ECO:0007669"/>
    <property type="project" value="TreeGrafter"/>
</dbReference>
<dbReference type="RefSeq" id="WP_081971203.1">
    <property type="nucleotide sequence ID" value="NZ_CP073767.1"/>
</dbReference>
<dbReference type="InterPro" id="IPR040664">
    <property type="entry name" value="AFL_C"/>
</dbReference>
<protein>
    <submittedName>
        <fullName evidence="4">Alpha/beta fold hydrolase</fullName>
    </submittedName>
</protein>
<dbReference type="GO" id="GO:0016042">
    <property type="term" value="P:lipid catabolic process"/>
    <property type="evidence" value="ECO:0007669"/>
    <property type="project" value="InterPro"/>
</dbReference>
<evidence type="ECO:0000259" key="1">
    <source>
        <dbReference type="Pfam" id="PF00561"/>
    </source>
</evidence>
<dbReference type="Gene3D" id="2.60.40.2190">
    <property type="match status" value="1"/>
</dbReference>